<feature type="region of interest" description="Disordered" evidence="1">
    <location>
        <begin position="233"/>
        <end position="257"/>
    </location>
</feature>
<dbReference type="Proteomes" id="UP001142055">
    <property type="component" value="Chromosome 2"/>
</dbReference>
<reference evidence="2" key="1">
    <citation type="submission" date="2022-12" db="EMBL/GenBank/DDBJ databases">
        <title>Genome assemblies of Blomia tropicalis.</title>
        <authorList>
            <person name="Cui Y."/>
        </authorList>
    </citation>
    <scope>NUCLEOTIDE SEQUENCE</scope>
    <source>
        <tissue evidence="2">Adult mites</tissue>
    </source>
</reference>
<protein>
    <submittedName>
        <fullName evidence="2">Uncharacterized protein</fullName>
    </submittedName>
</protein>
<feature type="region of interest" description="Disordered" evidence="1">
    <location>
        <begin position="310"/>
        <end position="334"/>
    </location>
</feature>
<proteinExistence type="predicted"/>
<evidence type="ECO:0000313" key="3">
    <source>
        <dbReference type="Proteomes" id="UP001142055"/>
    </source>
</evidence>
<comment type="caution">
    <text evidence="2">The sequence shown here is derived from an EMBL/GenBank/DDBJ whole genome shotgun (WGS) entry which is preliminary data.</text>
</comment>
<gene>
    <name evidence="2" type="ORF">RDWZM_006626</name>
</gene>
<accession>A0A9Q0M8H8</accession>
<dbReference type="EMBL" id="JAPWDV010000002">
    <property type="protein sequence ID" value="KAJ6220814.1"/>
    <property type="molecule type" value="Genomic_DNA"/>
</dbReference>
<dbReference type="AlphaFoldDB" id="A0A9Q0M8H8"/>
<name>A0A9Q0M8H8_BLOTA</name>
<evidence type="ECO:0000313" key="2">
    <source>
        <dbReference type="EMBL" id="KAJ6220814.1"/>
    </source>
</evidence>
<organism evidence="2 3">
    <name type="scientific">Blomia tropicalis</name>
    <name type="common">Mite</name>
    <dbReference type="NCBI Taxonomy" id="40697"/>
    <lineage>
        <taxon>Eukaryota</taxon>
        <taxon>Metazoa</taxon>
        <taxon>Ecdysozoa</taxon>
        <taxon>Arthropoda</taxon>
        <taxon>Chelicerata</taxon>
        <taxon>Arachnida</taxon>
        <taxon>Acari</taxon>
        <taxon>Acariformes</taxon>
        <taxon>Sarcoptiformes</taxon>
        <taxon>Astigmata</taxon>
        <taxon>Glycyphagoidea</taxon>
        <taxon>Echimyopodidae</taxon>
        <taxon>Blomia</taxon>
    </lineage>
</organism>
<feature type="region of interest" description="Disordered" evidence="1">
    <location>
        <begin position="172"/>
        <end position="197"/>
    </location>
</feature>
<evidence type="ECO:0000256" key="1">
    <source>
        <dbReference type="SAM" id="MobiDB-lite"/>
    </source>
</evidence>
<sequence>MIVIIGLLCHQHEFVSGHGIVGGPSWRTGTNRDVPEHEQFDNSMSPSLKQFNNLNEDLMFEDSIEVQSSHYHEHEMDSRPTISIAPNEHNTMIDNRSDHPHPLGEHYAQMQRKVSQQIQRFDAFTGHHGEPLPLGLMASNHRRPNDLANGFRDITHNNDRIASTSDHILRPFRRKQRAQSHQSIEAKSNRPKHVPDQPIWSNAMIDLKRIKEPKFNKRMPLLANHNEQEGFVLTNGKTDNKTSLQRRDESPITSDGVVDPFRRRFGDVLDRPIEPKVKPKLPLSSPGDSFRYMIDDIAMNDLDLDDIRTTTGTSHGRLNRPIEQGSNKPPSVTKPGQPISQLMPLFFDKFLSEFGNGSPSLSPEGFSLPPKSINHGHLEQPNHQFDADLVDLDGPSLLDRRLNGQQPIPKLPHELGFSNEVTTNEFDSGTSWPKIFRFTDGRINLHDFEREKKRSRVKFSQKNGKSQALHNIKRDSFLILHGGTFSQ</sequence>
<keyword evidence="3" id="KW-1185">Reference proteome</keyword>